<evidence type="ECO:0000256" key="5">
    <source>
        <dbReference type="ARBA" id="ARBA00023004"/>
    </source>
</evidence>
<dbReference type="EMBL" id="RPFW01000002">
    <property type="protein sequence ID" value="TVZ05450.1"/>
    <property type="molecule type" value="Genomic_DNA"/>
</dbReference>
<evidence type="ECO:0000256" key="2">
    <source>
        <dbReference type="ARBA" id="ARBA00022617"/>
    </source>
</evidence>
<feature type="region of interest" description="Disordered" evidence="9">
    <location>
        <begin position="284"/>
        <end position="305"/>
    </location>
</feature>
<feature type="binding site" description="axial binding residue" evidence="7">
    <location>
        <position position="495"/>
    </location>
    <ligand>
        <name>heme</name>
        <dbReference type="ChEBI" id="CHEBI:30413"/>
    </ligand>
    <ligandPart>
        <name>Fe</name>
        <dbReference type="ChEBI" id="CHEBI:18248"/>
    </ligandPart>
</feature>
<dbReference type="PRINTS" id="PR00465">
    <property type="entry name" value="EP450IV"/>
</dbReference>
<accession>A0A6P2C2Q2</accession>
<protein>
    <submittedName>
        <fullName evidence="10">Cytochrome P450</fullName>
    </submittedName>
</protein>
<dbReference type="PANTHER" id="PTHR24291:SF50">
    <property type="entry name" value="BIFUNCTIONAL ALBAFLAVENONE MONOOXYGENASE_TERPENE SYNTHASE"/>
    <property type="match status" value="1"/>
</dbReference>
<dbReference type="InterPro" id="IPR017972">
    <property type="entry name" value="Cyt_P450_CS"/>
</dbReference>
<dbReference type="PRINTS" id="PR00385">
    <property type="entry name" value="P450"/>
</dbReference>
<reference evidence="10 11" key="1">
    <citation type="submission" date="2018-11" db="EMBL/GenBank/DDBJ databases">
        <title>Trebonia kvetii gen.nov., sp.nov., a novel acidophilic actinobacterium, and proposal of the new actinobacterial family Treboniaceae fam. nov.</title>
        <authorList>
            <person name="Rapoport D."/>
            <person name="Sagova-Mareckova M."/>
            <person name="Sedlacek I."/>
            <person name="Provaznik J."/>
            <person name="Kralova S."/>
            <person name="Pavlinic D."/>
            <person name="Benes V."/>
            <person name="Kopecky J."/>
        </authorList>
    </citation>
    <scope>NUCLEOTIDE SEQUENCE [LARGE SCALE GENOMIC DNA]</scope>
    <source>
        <strain evidence="10 11">15Tr583</strain>
    </source>
</reference>
<dbReference type="InterPro" id="IPR050196">
    <property type="entry name" value="Cytochrome_P450_Monoox"/>
</dbReference>
<evidence type="ECO:0000256" key="4">
    <source>
        <dbReference type="ARBA" id="ARBA00023002"/>
    </source>
</evidence>
<feature type="compositionally biased region" description="Basic residues" evidence="9">
    <location>
        <begin position="11"/>
        <end position="22"/>
    </location>
</feature>
<organism evidence="10 11">
    <name type="scientific">Trebonia kvetii</name>
    <dbReference type="NCBI Taxonomy" id="2480626"/>
    <lineage>
        <taxon>Bacteria</taxon>
        <taxon>Bacillati</taxon>
        <taxon>Actinomycetota</taxon>
        <taxon>Actinomycetes</taxon>
        <taxon>Streptosporangiales</taxon>
        <taxon>Treboniaceae</taxon>
        <taxon>Trebonia</taxon>
    </lineage>
</organism>
<evidence type="ECO:0000256" key="8">
    <source>
        <dbReference type="RuleBase" id="RU000461"/>
    </source>
</evidence>
<keyword evidence="5 7" id="KW-0408">Iron</keyword>
<evidence type="ECO:0000256" key="7">
    <source>
        <dbReference type="PIRSR" id="PIRSR602403-1"/>
    </source>
</evidence>
<keyword evidence="4 8" id="KW-0560">Oxidoreductase</keyword>
<dbReference type="GO" id="GO:0004497">
    <property type="term" value="F:monooxygenase activity"/>
    <property type="evidence" value="ECO:0007669"/>
    <property type="project" value="UniProtKB-KW"/>
</dbReference>
<dbReference type="GO" id="GO:0005506">
    <property type="term" value="F:iron ion binding"/>
    <property type="evidence" value="ECO:0007669"/>
    <property type="project" value="InterPro"/>
</dbReference>
<evidence type="ECO:0000313" key="11">
    <source>
        <dbReference type="Proteomes" id="UP000460272"/>
    </source>
</evidence>
<gene>
    <name evidence="10" type="ORF">EAS64_12945</name>
</gene>
<keyword evidence="6 8" id="KW-0503">Monooxygenase</keyword>
<dbReference type="Gene3D" id="1.10.630.10">
    <property type="entry name" value="Cytochrome P450"/>
    <property type="match status" value="1"/>
</dbReference>
<dbReference type="OrthoDB" id="7376058at2"/>
<comment type="similarity">
    <text evidence="1 8">Belongs to the cytochrome P450 family.</text>
</comment>
<proteinExistence type="inferred from homology"/>
<evidence type="ECO:0000256" key="3">
    <source>
        <dbReference type="ARBA" id="ARBA00022723"/>
    </source>
</evidence>
<sequence>MRDRARLPRSGLKRRHPRRSGVLHRGDRALPRAGQLSGRRRGDATPVDGGGDHGGGRVPGPRGDQLRRRVVLRERDRHRGADLHRFTGVDMRDMTARDRRWTGTARVLLRTRRARRRRDAGAALRALARGGRTAIGLRLRGQRVLLVLDPELAGQLLSGHAASTVKGPALRHTTAMLGDGLLTSEGAAHDRARRLVAPAFSPRRLDGYVSVFARCARECAAGWADGEHRDIHADMAALTLRAAGQALLGTDLTTQAPRVRAGLEAALADFAAAGGSAVSGPGTAWLSAGRGRSRRTGQAGAGGESAREAVHRLVDDIIEQRRTAPAGDRADVLSALLAASLEPGGLTAREVHDHVMTLLLAGHETTASTLTWALYLLGRCPMAQRRVQAEADTIDGRELSAGDLPALPFTRAVITEAIRLYPPAWIIGRTVTAGLDLGGWHLPPGSAAAVSPLLLHRDPRWYPDPDRFDPGRWLGNRPALPRHAYLPFGTGPRACIGEQFAWSESVTVLATLTRSWSFRTDPGLQPALSYQVTLRPAAGMPMTVHARAELWKADGGYPDAG</sequence>
<keyword evidence="3 7" id="KW-0479">Metal-binding</keyword>
<dbReference type="InterPro" id="IPR036396">
    <property type="entry name" value="Cyt_P450_sf"/>
</dbReference>
<name>A0A6P2C2Q2_9ACTN</name>
<dbReference type="InterPro" id="IPR002403">
    <property type="entry name" value="Cyt_P450_E_grp-IV"/>
</dbReference>
<dbReference type="SUPFAM" id="SSF48264">
    <property type="entry name" value="Cytochrome P450"/>
    <property type="match status" value="1"/>
</dbReference>
<dbReference type="PROSITE" id="PS00086">
    <property type="entry name" value="CYTOCHROME_P450"/>
    <property type="match status" value="1"/>
</dbReference>
<evidence type="ECO:0000256" key="1">
    <source>
        <dbReference type="ARBA" id="ARBA00010617"/>
    </source>
</evidence>
<comment type="caution">
    <text evidence="10">The sequence shown here is derived from an EMBL/GenBank/DDBJ whole genome shotgun (WGS) entry which is preliminary data.</text>
</comment>
<comment type="cofactor">
    <cofactor evidence="7">
        <name>heme</name>
        <dbReference type="ChEBI" id="CHEBI:30413"/>
    </cofactor>
</comment>
<dbReference type="GO" id="GO:0016705">
    <property type="term" value="F:oxidoreductase activity, acting on paired donors, with incorporation or reduction of molecular oxygen"/>
    <property type="evidence" value="ECO:0007669"/>
    <property type="project" value="InterPro"/>
</dbReference>
<feature type="region of interest" description="Disordered" evidence="9">
    <location>
        <begin position="1"/>
        <end position="64"/>
    </location>
</feature>
<dbReference type="GO" id="GO:0020037">
    <property type="term" value="F:heme binding"/>
    <property type="evidence" value="ECO:0007669"/>
    <property type="project" value="InterPro"/>
</dbReference>
<dbReference type="Pfam" id="PF00067">
    <property type="entry name" value="p450"/>
    <property type="match status" value="1"/>
</dbReference>
<dbReference type="InterPro" id="IPR001128">
    <property type="entry name" value="Cyt_P450"/>
</dbReference>
<dbReference type="AlphaFoldDB" id="A0A6P2C2Q2"/>
<keyword evidence="2 7" id="KW-0349">Heme</keyword>
<dbReference type="PANTHER" id="PTHR24291">
    <property type="entry name" value="CYTOCHROME P450 FAMILY 4"/>
    <property type="match status" value="1"/>
</dbReference>
<dbReference type="Proteomes" id="UP000460272">
    <property type="component" value="Unassembled WGS sequence"/>
</dbReference>
<evidence type="ECO:0000313" key="10">
    <source>
        <dbReference type="EMBL" id="TVZ05450.1"/>
    </source>
</evidence>
<evidence type="ECO:0000256" key="9">
    <source>
        <dbReference type="SAM" id="MobiDB-lite"/>
    </source>
</evidence>
<evidence type="ECO:0000256" key="6">
    <source>
        <dbReference type="ARBA" id="ARBA00023033"/>
    </source>
</evidence>
<keyword evidence="11" id="KW-1185">Reference proteome</keyword>